<dbReference type="PANTHER" id="PTHR40763">
    <property type="entry name" value="MEMBRANE PROTEIN-RELATED"/>
    <property type="match status" value="1"/>
</dbReference>
<keyword evidence="3" id="KW-1185">Reference proteome</keyword>
<feature type="domain" description="DUF1707" evidence="1">
    <location>
        <begin position="12"/>
        <end position="64"/>
    </location>
</feature>
<gene>
    <name evidence="2" type="ORF">BLA60_31950</name>
</gene>
<evidence type="ECO:0000259" key="1">
    <source>
        <dbReference type="Pfam" id="PF08044"/>
    </source>
</evidence>
<dbReference type="Pfam" id="PF08044">
    <property type="entry name" value="DUF1707"/>
    <property type="match status" value="1"/>
</dbReference>
<organism evidence="2 3">
    <name type="scientific">Actinophytocola xinjiangensis</name>
    <dbReference type="NCBI Taxonomy" id="485602"/>
    <lineage>
        <taxon>Bacteria</taxon>
        <taxon>Bacillati</taxon>
        <taxon>Actinomycetota</taxon>
        <taxon>Actinomycetes</taxon>
        <taxon>Pseudonocardiales</taxon>
        <taxon>Pseudonocardiaceae</taxon>
    </lineage>
</organism>
<name>A0A7Z0WFR3_9PSEU</name>
<protein>
    <recommendedName>
        <fullName evidence="1">DUF1707 domain-containing protein</fullName>
    </recommendedName>
</protein>
<dbReference type="PANTHER" id="PTHR40763:SF5">
    <property type="entry name" value="MEMBRANE PROTEIN"/>
    <property type="match status" value="1"/>
</dbReference>
<sequence>MVTDTPFDPRALRVSDAERMHVVSVLQKAIGHGMLNLDEFTARTDQALAAKTRGELNALLADLPGVTHRDTSAPVQPQPVEIRAVMASIVRKGQWTVPPDLVIKNRLGSTDLDFTEARIDHPEVRIRLEAGGGTVTLLLPERASVDTGELRINAGVVKDKVGKPSGGRPHFVLSGTMTAGSLNLRQASYVRIGRLLVRSPWKVSWDNTE</sequence>
<dbReference type="EMBL" id="MSIF01000022">
    <property type="protein sequence ID" value="OLF06270.1"/>
    <property type="molecule type" value="Genomic_DNA"/>
</dbReference>
<evidence type="ECO:0000313" key="3">
    <source>
        <dbReference type="Proteomes" id="UP000185696"/>
    </source>
</evidence>
<dbReference type="Proteomes" id="UP000185696">
    <property type="component" value="Unassembled WGS sequence"/>
</dbReference>
<accession>A0A7Z0WFR3</accession>
<dbReference type="InterPro" id="IPR012551">
    <property type="entry name" value="DUF1707_SHOCT-like"/>
</dbReference>
<comment type="caution">
    <text evidence="2">The sequence shown here is derived from an EMBL/GenBank/DDBJ whole genome shotgun (WGS) entry which is preliminary data.</text>
</comment>
<evidence type="ECO:0000313" key="2">
    <source>
        <dbReference type="EMBL" id="OLF06270.1"/>
    </source>
</evidence>
<reference evidence="2 3" key="1">
    <citation type="submission" date="2016-12" db="EMBL/GenBank/DDBJ databases">
        <title>The draft genome sequence of Actinophytocola xinjiangensis.</title>
        <authorList>
            <person name="Wang W."/>
            <person name="Yuan L."/>
        </authorList>
    </citation>
    <scope>NUCLEOTIDE SEQUENCE [LARGE SCALE GENOMIC DNA]</scope>
    <source>
        <strain evidence="2 3">CGMCC 4.4663</strain>
    </source>
</reference>
<dbReference type="AlphaFoldDB" id="A0A7Z0WFR3"/>
<proteinExistence type="predicted"/>